<dbReference type="SUPFAM" id="SSF52540">
    <property type="entry name" value="P-loop containing nucleoside triphosphate hydrolases"/>
    <property type="match status" value="1"/>
</dbReference>
<dbReference type="PANTHER" id="PTHR41313">
    <property type="entry name" value="ADENINE-SPECIFIC METHYLTRANSFERASE"/>
    <property type="match status" value="1"/>
</dbReference>
<protein>
    <recommendedName>
        <fullName evidence="3">DNA methylase</fullName>
    </recommendedName>
</protein>
<proteinExistence type="predicted"/>
<evidence type="ECO:0008006" key="3">
    <source>
        <dbReference type="Google" id="ProtNLM"/>
    </source>
</evidence>
<comment type="caution">
    <text evidence="1">The sequence shown here is derived from an EMBL/GenBank/DDBJ whole genome shotgun (WGS) entry which is preliminary data.</text>
</comment>
<feature type="non-terminal residue" evidence="1">
    <location>
        <position position="1"/>
    </location>
</feature>
<reference evidence="1 2" key="1">
    <citation type="submission" date="2019-03" db="EMBL/GenBank/DDBJ databases">
        <title>Single cell metagenomics reveals metabolic interactions within the superorganism composed of flagellate Streblomastix strix and complex community of Bacteroidetes bacteria on its surface.</title>
        <authorList>
            <person name="Treitli S.C."/>
            <person name="Kolisko M."/>
            <person name="Husnik F."/>
            <person name="Keeling P."/>
            <person name="Hampl V."/>
        </authorList>
    </citation>
    <scope>NUCLEOTIDE SEQUENCE [LARGE SCALE GENOMIC DNA]</scope>
    <source>
        <strain evidence="1">St1</strain>
    </source>
</reference>
<dbReference type="EMBL" id="SNRX01000247">
    <property type="protein sequence ID" value="KAA6299759.1"/>
    <property type="molecule type" value="Genomic_DNA"/>
</dbReference>
<evidence type="ECO:0000313" key="1">
    <source>
        <dbReference type="EMBL" id="KAA6299759.1"/>
    </source>
</evidence>
<evidence type="ECO:0000313" key="2">
    <source>
        <dbReference type="Proteomes" id="UP000324575"/>
    </source>
</evidence>
<dbReference type="AlphaFoldDB" id="A0A5M8NXN2"/>
<name>A0A5M8NXN2_9BACT</name>
<dbReference type="Proteomes" id="UP000324575">
    <property type="component" value="Unassembled WGS sequence"/>
</dbReference>
<gene>
    <name evidence="1" type="ORF">EZS26_004104</name>
</gene>
<dbReference type="InterPro" id="IPR052933">
    <property type="entry name" value="DNA_Protect_Modify"/>
</dbReference>
<dbReference type="PANTHER" id="PTHR41313:SF1">
    <property type="entry name" value="DNA METHYLASE ADENINE-SPECIFIC DOMAIN-CONTAINING PROTEIN"/>
    <property type="match status" value="1"/>
</dbReference>
<sequence length="395" mass="44917">EAKEQKENKDLRQSLNTHYDTFVKRYGNLNDRKNLDLIRMDTGGREILSLEHSDNGKLVKADIFNSPVAFNSNEIKQANTPIEALSASLNKFGEVNTRYMLLLLPEKSAEEMIEELHGRIYYNPLIGRYETSDRFIAGNVVEKAEALEQYLKQNPQGEYNTETNESLKALHKAAPRPITFDELDFNFGERWIPAGVYSRYAEYLFGVKTIVNYAPNSDEYSVKADYRTISISDKYAVQGEFRKYDGVALMKHALHNTTPNISKSATATDRDGKEITVKVRDGEKIQLANSKIDEIRAGFTDWLNVQSPEFKNRLTEMYNRKFNCFVRPGYDGAHQTFPGLDLKGLGITDLYKSQKDAIWMLKQNQGGICDHEVGAGKTLIMCCEAMVFTSNKYSA</sequence>
<organism evidence="1 2">
    <name type="scientific">Candidatus Ordinivivax streblomastigis</name>
    <dbReference type="NCBI Taxonomy" id="2540710"/>
    <lineage>
        <taxon>Bacteria</taxon>
        <taxon>Pseudomonadati</taxon>
        <taxon>Bacteroidota</taxon>
        <taxon>Bacteroidia</taxon>
        <taxon>Bacteroidales</taxon>
        <taxon>Candidatus Ordinivivax</taxon>
    </lineage>
</organism>
<accession>A0A5M8NXN2</accession>
<dbReference type="InterPro" id="IPR027417">
    <property type="entry name" value="P-loop_NTPase"/>
</dbReference>